<accession>H8N117</accession>
<dbReference type="HOGENOM" id="CLU_701533_0_0_7"/>
<evidence type="ECO:0000313" key="2">
    <source>
        <dbReference type="EMBL" id="AFE07187.1"/>
    </source>
</evidence>
<feature type="chain" id="PRO_5003615860" description="Lipoprotein" evidence="1">
    <location>
        <begin position="23"/>
        <end position="393"/>
    </location>
</feature>
<name>H8N117_CORCM</name>
<sequence>MADMAVRLAFIVCLLAAVPAGANVAASTRTPATFTLSSGTARTRSEVLSEKLDFDCAEAEQEAVCRFEARYRLRNGTPEAEVIDAAFLGVRTREVRVGFDEEPLPVTEGQAASMGPMPEAAFGGREHSPLERFGFTLTLPPGREGELTVRGVMQLEQRFLPSGYVWPAVQSRHALLSPGRARATHWDIDYLLGPIRTWAGNPTLHVTVRVPSSWEVGSSPDASARTLPVATGWRLRHEGKQVVAERSLTAESAPEWLNVTLTKPQPWWIPGGVQLGLGARLGDGSRFMARLGYQLAAPESFLHSLSVETDFREQLVLTPLTQYATPQVVIIPSFGLGLGVPVQVLPEARPGLRLLADLHFGPLGAALSWDHYPALWEGTDSFSRLILLLQVGL</sequence>
<protein>
    <recommendedName>
        <fullName evidence="4">Lipoprotein</fullName>
    </recommendedName>
</protein>
<gene>
    <name evidence="2" type="ordered locus">COCOR_06873</name>
</gene>
<evidence type="ECO:0000256" key="1">
    <source>
        <dbReference type="SAM" id="SignalP"/>
    </source>
</evidence>
<evidence type="ECO:0008006" key="4">
    <source>
        <dbReference type="Google" id="ProtNLM"/>
    </source>
</evidence>
<reference evidence="2 3" key="1">
    <citation type="journal article" date="2012" name="J. Bacteriol.">
        <title>Complete Genome Sequence of the Fruiting Myxobacterium Corallococcus coralloides DSM 2259.</title>
        <authorList>
            <person name="Huntley S."/>
            <person name="Zhang Y."/>
            <person name="Treuner-Lange A."/>
            <person name="Kneip S."/>
            <person name="Sensen C.W."/>
            <person name="Sogaard-Andersen L."/>
        </authorList>
    </citation>
    <scope>NUCLEOTIDE SEQUENCE [LARGE SCALE GENOMIC DNA]</scope>
    <source>
        <strain evidence="3">ATCC 25202 / DSM 2259 / NBRC 100086 / M2</strain>
    </source>
</reference>
<organism evidence="2 3">
    <name type="scientific">Corallococcus coralloides (strain ATCC 25202 / DSM 2259 / NBRC 100086 / M2)</name>
    <name type="common">Myxococcus coralloides</name>
    <dbReference type="NCBI Taxonomy" id="1144275"/>
    <lineage>
        <taxon>Bacteria</taxon>
        <taxon>Pseudomonadati</taxon>
        <taxon>Myxococcota</taxon>
        <taxon>Myxococcia</taxon>
        <taxon>Myxococcales</taxon>
        <taxon>Cystobacterineae</taxon>
        <taxon>Myxococcaceae</taxon>
        <taxon>Corallococcus</taxon>
    </lineage>
</organism>
<keyword evidence="3" id="KW-1185">Reference proteome</keyword>
<reference evidence="3" key="2">
    <citation type="submission" date="2012-03" db="EMBL/GenBank/DDBJ databases">
        <title>Genome sequence of the fruiting myxobacterium Corallococcus coralloides DSM 2259.</title>
        <authorList>
            <person name="Huntley S."/>
            <person name="Zhang Y."/>
            <person name="Treuner-Lange A."/>
            <person name="Sensen C.W."/>
            <person name="Sogaard-Andersen L."/>
        </authorList>
    </citation>
    <scope>NUCLEOTIDE SEQUENCE [LARGE SCALE GENOMIC DNA]</scope>
    <source>
        <strain evidence="3">ATCC 25202 / DSM 2259 / NBRC 100086 / M2</strain>
    </source>
</reference>
<feature type="signal peptide" evidence="1">
    <location>
        <begin position="1"/>
        <end position="22"/>
    </location>
</feature>
<keyword evidence="1" id="KW-0732">Signal</keyword>
<dbReference type="InParanoid" id="H8N117"/>
<dbReference type="EMBL" id="CP003389">
    <property type="protein sequence ID" value="AFE07187.1"/>
    <property type="molecule type" value="Genomic_DNA"/>
</dbReference>
<dbReference type="Proteomes" id="UP000007587">
    <property type="component" value="Chromosome"/>
</dbReference>
<dbReference type="AlphaFoldDB" id="H8N117"/>
<proteinExistence type="predicted"/>
<evidence type="ECO:0000313" key="3">
    <source>
        <dbReference type="Proteomes" id="UP000007587"/>
    </source>
</evidence>
<dbReference type="KEGG" id="ccx:COCOR_06873"/>